<gene>
    <name evidence="1" type="ORF">ACFOGP_16665</name>
</gene>
<keyword evidence="2" id="KW-1185">Reference proteome</keyword>
<accession>A0ABV7GUR3</accession>
<evidence type="ECO:0000313" key="2">
    <source>
        <dbReference type="Proteomes" id="UP001595632"/>
    </source>
</evidence>
<name>A0ABV7GUR3_9RHOB</name>
<reference evidence="2" key="1">
    <citation type="journal article" date="2019" name="Int. J. Syst. Evol. Microbiol.">
        <title>The Global Catalogue of Microorganisms (GCM) 10K type strain sequencing project: providing services to taxonomists for standard genome sequencing and annotation.</title>
        <authorList>
            <consortium name="The Broad Institute Genomics Platform"/>
            <consortium name="The Broad Institute Genome Sequencing Center for Infectious Disease"/>
            <person name="Wu L."/>
            <person name="Ma J."/>
        </authorList>
    </citation>
    <scope>NUCLEOTIDE SEQUENCE [LARGE SCALE GENOMIC DNA]</scope>
    <source>
        <strain evidence="2">KCTC 52366</strain>
    </source>
</reference>
<organism evidence="1 2">
    <name type="scientific">Psychromarinibacter halotolerans</name>
    <dbReference type="NCBI Taxonomy" id="1775175"/>
    <lineage>
        <taxon>Bacteria</taxon>
        <taxon>Pseudomonadati</taxon>
        <taxon>Pseudomonadota</taxon>
        <taxon>Alphaproteobacteria</taxon>
        <taxon>Rhodobacterales</taxon>
        <taxon>Paracoccaceae</taxon>
        <taxon>Psychromarinibacter</taxon>
    </lineage>
</organism>
<dbReference type="Proteomes" id="UP001595632">
    <property type="component" value="Unassembled WGS sequence"/>
</dbReference>
<dbReference type="InterPro" id="IPR040442">
    <property type="entry name" value="Pyrv_kinase-like_dom_sf"/>
</dbReference>
<dbReference type="Pfam" id="PF13714">
    <property type="entry name" value="PEP_mutase"/>
    <property type="match status" value="1"/>
</dbReference>
<sequence length="299" mass="31045">MTDRPLLMNAAARLRARLETGGIVAAPGAQDALTARLVAAAGFEAVYMTGLGATASRLGQPDLGLMTQAEMADCARSMVRATALPVIADADAGYGGPLNMARTVDEYIQAGVAALHIEDQQNPKQCGVLAGAQLVDTAEACARLSAAVEARNRSGSDIVLIGRTDALKGEGLDAALDRVRAYRDTGVDFMFVDGVTTRAQIEGIARGLDGPKIISIVDGTDAAGVSLKELDEMGYSVALYAVTTLFAAMNAMKTALDALQSTGHPAPASYDYAAYADVVSLAEFQDFAHRFEPGGTVKG</sequence>
<dbReference type="InterPro" id="IPR015813">
    <property type="entry name" value="Pyrv/PenolPyrv_kinase-like_dom"/>
</dbReference>
<dbReference type="PANTHER" id="PTHR42905">
    <property type="entry name" value="PHOSPHOENOLPYRUVATE CARBOXYLASE"/>
    <property type="match status" value="1"/>
</dbReference>
<evidence type="ECO:0000313" key="1">
    <source>
        <dbReference type="EMBL" id="MFC3144358.1"/>
    </source>
</evidence>
<dbReference type="Gene3D" id="3.20.20.60">
    <property type="entry name" value="Phosphoenolpyruvate-binding domains"/>
    <property type="match status" value="1"/>
</dbReference>
<protein>
    <submittedName>
        <fullName evidence="1">Oxaloacetate decarboxylase</fullName>
    </submittedName>
</protein>
<dbReference type="RefSeq" id="WP_275634743.1">
    <property type="nucleotide sequence ID" value="NZ_JARGYD010000011.1"/>
</dbReference>
<dbReference type="PANTHER" id="PTHR42905:SF2">
    <property type="entry name" value="PHOSPHOENOLPYRUVATE CARBOXYLASE FAMILY PROTEIN"/>
    <property type="match status" value="1"/>
</dbReference>
<comment type="caution">
    <text evidence="1">The sequence shown here is derived from an EMBL/GenBank/DDBJ whole genome shotgun (WGS) entry which is preliminary data.</text>
</comment>
<proteinExistence type="predicted"/>
<dbReference type="InterPro" id="IPR039556">
    <property type="entry name" value="ICL/PEPM"/>
</dbReference>
<dbReference type="CDD" id="cd00377">
    <property type="entry name" value="ICL_PEPM"/>
    <property type="match status" value="1"/>
</dbReference>
<dbReference type="EMBL" id="JBHRTB010000010">
    <property type="protein sequence ID" value="MFC3144358.1"/>
    <property type="molecule type" value="Genomic_DNA"/>
</dbReference>
<dbReference type="SUPFAM" id="SSF51621">
    <property type="entry name" value="Phosphoenolpyruvate/pyruvate domain"/>
    <property type="match status" value="1"/>
</dbReference>